<gene>
    <name evidence="2" type="ORF">DFH01_25860</name>
</gene>
<reference evidence="3" key="1">
    <citation type="submission" date="2018-05" db="EMBL/GenBank/DDBJ databases">
        <authorList>
            <person name="Du Z."/>
            <person name="Wang X."/>
        </authorList>
    </citation>
    <scope>NUCLEOTIDE SEQUENCE [LARGE SCALE GENOMIC DNA]</scope>
    <source>
        <strain evidence="3">CQN31</strain>
    </source>
</reference>
<organism evidence="2 3">
    <name type="scientific">Falsiroseomonas bella</name>
    <dbReference type="NCBI Taxonomy" id="2184016"/>
    <lineage>
        <taxon>Bacteria</taxon>
        <taxon>Pseudomonadati</taxon>
        <taxon>Pseudomonadota</taxon>
        <taxon>Alphaproteobacteria</taxon>
        <taxon>Acetobacterales</taxon>
        <taxon>Roseomonadaceae</taxon>
        <taxon>Falsiroseomonas</taxon>
    </lineage>
</organism>
<dbReference type="OrthoDB" id="5220at2"/>
<evidence type="ECO:0000313" key="2">
    <source>
        <dbReference type="EMBL" id="PWS34443.1"/>
    </source>
</evidence>
<feature type="compositionally biased region" description="Low complexity" evidence="1">
    <location>
        <begin position="165"/>
        <end position="175"/>
    </location>
</feature>
<feature type="region of interest" description="Disordered" evidence="1">
    <location>
        <begin position="131"/>
        <end position="186"/>
    </location>
</feature>
<dbReference type="InterPro" id="IPR007731">
    <property type="entry name" value="DUF669"/>
</dbReference>
<protein>
    <recommendedName>
        <fullName evidence="4">DUF669 domain-containing protein</fullName>
    </recommendedName>
</protein>
<sequence>MALLNGTFDAGSVEPAKPFEPLPAGKYRAQIVESEMAATRAGDGQMLKLTLEILDGPHAHRKLWDQLNLVNPNSQTMEIAQRTLSAICHATGQMQVSDSEQLHFKPMRVTVKYEPEGNDKHGVWQKARNRIGGYERPDGGPAARPAPAGPMPRPQAPPQVPSVPAPQASAPSRPANSTVPPWRRTG</sequence>
<dbReference type="AlphaFoldDB" id="A0A317F7R7"/>
<dbReference type="EMBL" id="QGNA01000007">
    <property type="protein sequence ID" value="PWS34443.1"/>
    <property type="molecule type" value="Genomic_DNA"/>
</dbReference>
<name>A0A317F7R7_9PROT</name>
<proteinExistence type="predicted"/>
<dbReference type="Proteomes" id="UP000245765">
    <property type="component" value="Unassembled WGS sequence"/>
</dbReference>
<feature type="compositionally biased region" description="Pro residues" evidence="1">
    <location>
        <begin position="147"/>
        <end position="164"/>
    </location>
</feature>
<comment type="caution">
    <text evidence="2">The sequence shown here is derived from an EMBL/GenBank/DDBJ whole genome shotgun (WGS) entry which is preliminary data.</text>
</comment>
<evidence type="ECO:0000313" key="3">
    <source>
        <dbReference type="Proteomes" id="UP000245765"/>
    </source>
</evidence>
<dbReference type="RefSeq" id="WP_109873416.1">
    <property type="nucleotide sequence ID" value="NZ_QGNA01000007.1"/>
</dbReference>
<keyword evidence="3" id="KW-1185">Reference proteome</keyword>
<evidence type="ECO:0008006" key="4">
    <source>
        <dbReference type="Google" id="ProtNLM"/>
    </source>
</evidence>
<evidence type="ECO:0000256" key="1">
    <source>
        <dbReference type="SAM" id="MobiDB-lite"/>
    </source>
</evidence>
<accession>A0A317F7R7</accession>
<dbReference type="Pfam" id="PF05037">
    <property type="entry name" value="DUF669"/>
    <property type="match status" value="1"/>
</dbReference>